<dbReference type="CDD" id="cd03293">
    <property type="entry name" value="ABC_NrtD_SsuB_transporters"/>
    <property type="match status" value="1"/>
</dbReference>
<dbReference type="GO" id="GO:0005524">
    <property type="term" value="F:ATP binding"/>
    <property type="evidence" value="ECO:0007669"/>
    <property type="project" value="UniProtKB-KW"/>
</dbReference>
<dbReference type="PROSITE" id="PS50893">
    <property type="entry name" value="ABC_TRANSPORTER_2"/>
    <property type="match status" value="1"/>
</dbReference>
<dbReference type="SMART" id="SM00382">
    <property type="entry name" value="AAA"/>
    <property type="match status" value="1"/>
</dbReference>
<dbReference type="GO" id="GO:0016887">
    <property type="term" value="F:ATP hydrolysis activity"/>
    <property type="evidence" value="ECO:0007669"/>
    <property type="project" value="InterPro"/>
</dbReference>
<organism evidence="5 6">
    <name type="scientific">Armatimonas rosea</name>
    <dbReference type="NCBI Taxonomy" id="685828"/>
    <lineage>
        <taxon>Bacteria</taxon>
        <taxon>Bacillati</taxon>
        <taxon>Armatimonadota</taxon>
        <taxon>Armatimonadia</taxon>
        <taxon>Armatimonadales</taxon>
        <taxon>Armatimonadaceae</taxon>
        <taxon>Armatimonas</taxon>
    </lineage>
</organism>
<keyword evidence="1" id="KW-0813">Transport</keyword>
<sequence length="266" mass="28698">MIEARTLTRTFPGGTVALEGIELRIPEGQFVSLVGPSGCGKSTLLSLLAGLDTPSSGSVVGVERAGVVFQEAALYPWKTVLQNVMFGLELSGLPKAECQAKSEAALRTVHLARFAKAYPHELSGGMRQRAAIARALVLEPNALFLDEPFGALDAQTRSLLQTELLTLWERTQLSVVFVTHSLEEAIALSDRVILMASRPGRIIADVLIDAPRPRELRRDLTLGAIHDRLLAQLSAEVTRVAAEEYDSGWALPPPRVREGEEAGSGI</sequence>
<reference evidence="5 6" key="1">
    <citation type="submission" date="2020-08" db="EMBL/GenBank/DDBJ databases">
        <title>Genomic Encyclopedia of Type Strains, Phase IV (KMG-IV): sequencing the most valuable type-strain genomes for metagenomic binning, comparative biology and taxonomic classification.</title>
        <authorList>
            <person name="Goeker M."/>
        </authorList>
    </citation>
    <scope>NUCLEOTIDE SEQUENCE [LARGE SCALE GENOMIC DNA]</scope>
    <source>
        <strain evidence="5 6">DSM 23562</strain>
    </source>
</reference>
<keyword evidence="3 5" id="KW-0067">ATP-binding</keyword>
<protein>
    <submittedName>
        <fullName evidence="5">NitT/TauT family transport system ATP-binding protein</fullName>
    </submittedName>
</protein>
<dbReference type="PANTHER" id="PTHR42788">
    <property type="entry name" value="TAURINE IMPORT ATP-BINDING PROTEIN-RELATED"/>
    <property type="match status" value="1"/>
</dbReference>
<evidence type="ECO:0000256" key="2">
    <source>
        <dbReference type="ARBA" id="ARBA00022741"/>
    </source>
</evidence>
<dbReference type="InterPro" id="IPR050166">
    <property type="entry name" value="ABC_transporter_ATP-bind"/>
</dbReference>
<proteinExistence type="predicted"/>
<evidence type="ECO:0000259" key="4">
    <source>
        <dbReference type="PROSITE" id="PS50893"/>
    </source>
</evidence>
<keyword evidence="6" id="KW-1185">Reference proteome</keyword>
<dbReference type="InterPro" id="IPR003439">
    <property type="entry name" value="ABC_transporter-like_ATP-bd"/>
</dbReference>
<dbReference type="Gene3D" id="3.40.50.300">
    <property type="entry name" value="P-loop containing nucleotide triphosphate hydrolases"/>
    <property type="match status" value="1"/>
</dbReference>
<dbReference type="RefSeq" id="WP_184192486.1">
    <property type="nucleotide sequence ID" value="NZ_JACHGW010000001.1"/>
</dbReference>
<dbReference type="PANTHER" id="PTHR42788:SF13">
    <property type="entry name" value="ALIPHATIC SULFONATES IMPORT ATP-BINDING PROTEIN SSUB"/>
    <property type="match status" value="1"/>
</dbReference>
<dbReference type="PROSITE" id="PS00211">
    <property type="entry name" value="ABC_TRANSPORTER_1"/>
    <property type="match status" value="1"/>
</dbReference>
<dbReference type="InterPro" id="IPR027417">
    <property type="entry name" value="P-loop_NTPase"/>
</dbReference>
<accession>A0A7W9SMU7</accession>
<name>A0A7W9SMU7_ARMRO</name>
<keyword evidence="2" id="KW-0547">Nucleotide-binding</keyword>
<dbReference type="InterPro" id="IPR003593">
    <property type="entry name" value="AAA+_ATPase"/>
</dbReference>
<evidence type="ECO:0000256" key="1">
    <source>
        <dbReference type="ARBA" id="ARBA00022448"/>
    </source>
</evidence>
<dbReference type="SUPFAM" id="SSF52540">
    <property type="entry name" value="P-loop containing nucleoside triphosphate hydrolases"/>
    <property type="match status" value="1"/>
</dbReference>
<feature type="domain" description="ABC transporter" evidence="4">
    <location>
        <begin position="2"/>
        <end position="222"/>
    </location>
</feature>
<evidence type="ECO:0000313" key="6">
    <source>
        <dbReference type="Proteomes" id="UP000520814"/>
    </source>
</evidence>
<gene>
    <name evidence="5" type="ORF">HNQ39_000625</name>
</gene>
<evidence type="ECO:0000256" key="3">
    <source>
        <dbReference type="ARBA" id="ARBA00022840"/>
    </source>
</evidence>
<dbReference type="InterPro" id="IPR017871">
    <property type="entry name" value="ABC_transporter-like_CS"/>
</dbReference>
<comment type="caution">
    <text evidence="5">The sequence shown here is derived from an EMBL/GenBank/DDBJ whole genome shotgun (WGS) entry which is preliminary data.</text>
</comment>
<dbReference type="AlphaFoldDB" id="A0A7W9SMU7"/>
<dbReference type="Pfam" id="PF00005">
    <property type="entry name" value="ABC_tran"/>
    <property type="match status" value="1"/>
</dbReference>
<evidence type="ECO:0000313" key="5">
    <source>
        <dbReference type="EMBL" id="MBB6048863.1"/>
    </source>
</evidence>
<dbReference type="Proteomes" id="UP000520814">
    <property type="component" value="Unassembled WGS sequence"/>
</dbReference>
<dbReference type="EMBL" id="JACHGW010000001">
    <property type="protein sequence ID" value="MBB6048863.1"/>
    <property type="molecule type" value="Genomic_DNA"/>
</dbReference>